<comment type="caution">
    <text evidence="2">The sequence shown here is derived from an EMBL/GenBank/DDBJ whole genome shotgun (WGS) entry which is preliminary data.</text>
</comment>
<feature type="region of interest" description="Disordered" evidence="1">
    <location>
        <begin position="62"/>
        <end position="82"/>
    </location>
</feature>
<evidence type="ECO:0000256" key="1">
    <source>
        <dbReference type="SAM" id="MobiDB-lite"/>
    </source>
</evidence>
<accession>A0AAV4WJY7</accession>
<protein>
    <submittedName>
        <fullName evidence="2">Uncharacterized protein</fullName>
    </submittedName>
</protein>
<dbReference type="EMBL" id="BPLR01016235">
    <property type="protein sequence ID" value="GIY82325.1"/>
    <property type="molecule type" value="Genomic_DNA"/>
</dbReference>
<dbReference type="AlphaFoldDB" id="A0AAV4WJY7"/>
<gene>
    <name evidence="2" type="ORF">CEXT_43061</name>
</gene>
<keyword evidence="3" id="KW-1185">Reference proteome</keyword>
<reference evidence="2 3" key="1">
    <citation type="submission" date="2021-06" db="EMBL/GenBank/DDBJ databases">
        <title>Caerostris extrusa draft genome.</title>
        <authorList>
            <person name="Kono N."/>
            <person name="Arakawa K."/>
        </authorList>
    </citation>
    <scope>NUCLEOTIDE SEQUENCE [LARGE SCALE GENOMIC DNA]</scope>
</reference>
<name>A0AAV4WJY7_CAEEX</name>
<feature type="compositionally biased region" description="Low complexity" evidence="1">
    <location>
        <begin position="1"/>
        <end position="12"/>
    </location>
</feature>
<evidence type="ECO:0000313" key="2">
    <source>
        <dbReference type="EMBL" id="GIY82325.1"/>
    </source>
</evidence>
<organism evidence="2 3">
    <name type="scientific">Caerostris extrusa</name>
    <name type="common">Bark spider</name>
    <name type="synonym">Caerostris bankana</name>
    <dbReference type="NCBI Taxonomy" id="172846"/>
    <lineage>
        <taxon>Eukaryota</taxon>
        <taxon>Metazoa</taxon>
        <taxon>Ecdysozoa</taxon>
        <taxon>Arthropoda</taxon>
        <taxon>Chelicerata</taxon>
        <taxon>Arachnida</taxon>
        <taxon>Araneae</taxon>
        <taxon>Araneomorphae</taxon>
        <taxon>Entelegynae</taxon>
        <taxon>Araneoidea</taxon>
        <taxon>Araneidae</taxon>
        <taxon>Caerostris</taxon>
    </lineage>
</organism>
<sequence>MGTRRTTDTLSSDSEESAGSRGSKQQIHIRKTGFVPRSEYAIVLTVQKQLIYKIYPRSNRTKTRCPGNTTDSKLFPGHPTSTSLLTTQTKRKKVGMFRFLIKDTDCGINMDSLPTVSV</sequence>
<feature type="region of interest" description="Disordered" evidence="1">
    <location>
        <begin position="1"/>
        <end position="30"/>
    </location>
</feature>
<evidence type="ECO:0000313" key="3">
    <source>
        <dbReference type="Proteomes" id="UP001054945"/>
    </source>
</evidence>
<proteinExistence type="predicted"/>
<dbReference type="Proteomes" id="UP001054945">
    <property type="component" value="Unassembled WGS sequence"/>
</dbReference>